<dbReference type="Proteomes" id="UP000734854">
    <property type="component" value="Unassembled WGS sequence"/>
</dbReference>
<accession>A0A8J5BI98</accession>
<comment type="caution">
    <text evidence="2">The sequence shown here is derived from an EMBL/GenBank/DDBJ whole genome shotgun (WGS) entry which is preliminary data.</text>
</comment>
<name>A0A8J5BI98_ZINOF</name>
<feature type="coiled-coil region" evidence="1">
    <location>
        <begin position="59"/>
        <end position="115"/>
    </location>
</feature>
<proteinExistence type="predicted"/>
<dbReference type="AlphaFoldDB" id="A0A8J5BI98"/>
<evidence type="ECO:0000313" key="3">
    <source>
        <dbReference type="Proteomes" id="UP000734854"/>
    </source>
</evidence>
<protein>
    <submittedName>
        <fullName evidence="2">Uncharacterized protein</fullName>
    </submittedName>
</protein>
<keyword evidence="3" id="KW-1185">Reference proteome</keyword>
<evidence type="ECO:0000256" key="1">
    <source>
        <dbReference type="SAM" id="Coils"/>
    </source>
</evidence>
<dbReference type="EMBL" id="JACMSC010000020">
    <property type="protein sequence ID" value="KAG6472621.1"/>
    <property type="molecule type" value="Genomic_DNA"/>
</dbReference>
<keyword evidence="1" id="KW-0175">Coiled coil</keyword>
<dbReference type="InterPro" id="IPR010746">
    <property type="entry name" value="CYMV_Orf1"/>
</dbReference>
<reference evidence="2 3" key="1">
    <citation type="submission" date="2020-08" db="EMBL/GenBank/DDBJ databases">
        <title>Plant Genome Project.</title>
        <authorList>
            <person name="Zhang R.-G."/>
        </authorList>
    </citation>
    <scope>NUCLEOTIDE SEQUENCE [LARGE SCALE GENOMIC DNA]</scope>
    <source>
        <tissue evidence="2">Rhizome</tissue>
    </source>
</reference>
<gene>
    <name evidence="2" type="ORF">ZIOFF_070095</name>
</gene>
<dbReference type="Pfam" id="PF07028">
    <property type="entry name" value="DUF1319"/>
    <property type="match status" value="1"/>
</dbReference>
<sequence length="241" mass="27756">MSERWEESIQKWYTNSHTSNLEYLDLATTEKTSNKELGHYISVIHNRVCLSSKVHLKIFKLLLEREQKLEEEVKKLRTALKTLTSLFLENKPLTKQEAQGLIAETSKQARLVEEETLRLKDNFDQKLQKDLDPPALGFIKPSDYASTIAHNAIVIRQHNLQIQLLVQIAEDLRDIKTDMKTVLESHKQGRTSAPSIPNDLITKLSNLTIGPTEKPKEPKGKILVFKDPLKILKEEKEKTKR</sequence>
<organism evidence="2 3">
    <name type="scientific">Zingiber officinale</name>
    <name type="common">Ginger</name>
    <name type="synonym">Amomum zingiber</name>
    <dbReference type="NCBI Taxonomy" id="94328"/>
    <lineage>
        <taxon>Eukaryota</taxon>
        <taxon>Viridiplantae</taxon>
        <taxon>Streptophyta</taxon>
        <taxon>Embryophyta</taxon>
        <taxon>Tracheophyta</taxon>
        <taxon>Spermatophyta</taxon>
        <taxon>Magnoliopsida</taxon>
        <taxon>Liliopsida</taxon>
        <taxon>Zingiberales</taxon>
        <taxon>Zingiberaceae</taxon>
        <taxon>Zingiber</taxon>
    </lineage>
</organism>
<evidence type="ECO:0000313" key="2">
    <source>
        <dbReference type="EMBL" id="KAG6472621.1"/>
    </source>
</evidence>